<evidence type="ECO:0000313" key="2">
    <source>
        <dbReference type="EMBL" id="KAG5634658.1"/>
    </source>
</evidence>
<organism evidence="2 3">
    <name type="scientific">Sphagnurus paluster</name>
    <dbReference type="NCBI Taxonomy" id="117069"/>
    <lineage>
        <taxon>Eukaryota</taxon>
        <taxon>Fungi</taxon>
        <taxon>Dikarya</taxon>
        <taxon>Basidiomycota</taxon>
        <taxon>Agaricomycotina</taxon>
        <taxon>Agaricomycetes</taxon>
        <taxon>Agaricomycetidae</taxon>
        <taxon>Agaricales</taxon>
        <taxon>Tricholomatineae</taxon>
        <taxon>Lyophyllaceae</taxon>
        <taxon>Sphagnurus</taxon>
    </lineage>
</organism>
<evidence type="ECO:0000256" key="1">
    <source>
        <dbReference type="SAM" id="MobiDB-lite"/>
    </source>
</evidence>
<proteinExistence type="predicted"/>
<feature type="compositionally biased region" description="Polar residues" evidence="1">
    <location>
        <begin position="89"/>
        <end position="98"/>
    </location>
</feature>
<dbReference type="Proteomes" id="UP000717328">
    <property type="component" value="Unassembled WGS sequence"/>
</dbReference>
<dbReference type="AlphaFoldDB" id="A0A9P7FMQ3"/>
<feature type="compositionally biased region" description="Polar residues" evidence="1">
    <location>
        <begin position="53"/>
        <end position="62"/>
    </location>
</feature>
<protein>
    <submittedName>
        <fullName evidence="2">Uncharacterized protein</fullName>
    </submittedName>
</protein>
<comment type="caution">
    <text evidence="2">The sequence shown here is derived from an EMBL/GenBank/DDBJ whole genome shotgun (WGS) entry which is preliminary data.</text>
</comment>
<feature type="region of interest" description="Disordered" evidence="1">
    <location>
        <begin position="129"/>
        <end position="174"/>
    </location>
</feature>
<reference evidence="2" key="2">
    <citation type="submission" date="2021-10" db="EMBL/GenBank/DDBJ databases">
        <title>Phylogenomics reveals ancestral predisposition of the termite-cultivated fungus Termitomyces towards a domesticated lifestyle.</title>
        <authorList>
            <person name="Auxier B."/>
            <person name="Grum-Grzhimaylo A."/>
            <person name="Cardenas M.E."/>
            <person name="Lodge J.D."/>
            <person name="Laessoe T."/>
            <person name="Pedersen O."/>
            <person name="Smith M.E."/>
            <person name="Kuyper T.W."/>
            <person name="Franco-Molano E.A."/>
            <person name="Baroni T.J."/>
            <person name="Aanen D.K."/>
        </authorList>
    </citation>
    <scope>NUCLEOTIDE SEQUENCE</scope>
    <source>
        <strain evidence="2">D49</strain>
    </source>
</reference>
<keyword evidence="3" id="KW-1185">Reference proteome</keyword>
<evidence type="ECO:0000313" key="3">
    <source>
        <dbReference type="Proteomes" id="UP000717328"/>
    </source>
</evidence>
<dbReference type="EMBL" id="JABCKI010006320">
    <property type="protein sequence ID" value="KAG5634658.1"/>
    <property type="molecule type" value="Genomic_DNA"/>
</dbReference>
<accession>A0A9P7FMQ3</accession>
<gene>
    <name evidence="2" type="ORF">H0H81_001240</name>
</gene>
<reference evidence="2" key="1">
    <citation type="submission" date="2021-02" db="EMBL/GenBank/DDBJ databases">
        <authorList>
            <person name="Nieuwenhuis M."/>
            <person name="Van De Peppel L.J.J."/>
        </authorList>
    </citation>
    <scope>NUCLEOTIDE SEQUENCE</scope>
    <source>
        <strain evidence="2">D49</strain>
    </source>
</reference>
<name>A0A9P7FMQ3_9AGAR</name>
<sequence>MGRWTQYEEDSYIMPEGIKRIAYDADTRVYTFRDENGKLYQGAPGAEGGLLTPVSNTETSRPSAFESEMPRSPNAQSKLTSFHDILPANSITSVTSSEGKPPNTPRIAVDKAPRAQFVGAVRKVALPSMQGVVHSLRRISSKRQQDQPPEEGKSPLLKTGFLDVRRSPSPTPSR</sequence>
<dbReference type="OrthoDB" id="2107166at2759"/>
<feature type="region of interest" description="Disordered" evidence="1">
    <location>
        <begin position="41"/>
        <end position="110"/>
    </location>
</feature>